<dbReference type="InterPro" id="IPR027417">
    <property type="entry name" value="P-loop_NTPase"/>
</dbReference>
<sequence length="160" mass="17628">MLFDTAGQERFRTLSTSFYRGALGVIIVYDISSRASFLSLNKWFEEARHNSVEGAKLYLVGSKLDKAEQPLSSSTEGANILQTSAREVTTEEGQALAERWGCCGFCEVSAKTGDNSRKPFIEVVDQIVQDAELMSKNLLVRDPGTLRIREGKGILPSCLC</sequence>
<proteinExistence type="predicted"/>
<dbReference type="InterPro" id="IPR050227">
    <property type="entry name" value="Rab"/>
</dbReference>
<dbReference type="OrthoDB" id="9989112at2759"/>
<keyword evidence="4" id="KW-1185">Reference proteome</keyword>
<dbReference type="Gene3D" id="3.40.50.300">
    <property type="entry name" value="P-loop containing nucleotide triphosphate hydrolases"/>
    <property type="match status" value="1"/>
</dbReference>
<dbReference type="Pfam" id="PF00071">
    <property type="entry name" value="Ras"/>
    <property type="match status" value="1"/>
</dbReference>
<dbReference type="SMART" id="SM00174">
    <property type="entry name" value="RHO"/>
    <property type="match status" value="1"/>
</dbReference>
<reference evidence="3 4" key="1">
    <citation type="journal article" date="2011" name="Cell">
        <title>Insight into structure and assembly of the nuclear pore complex by utilizing the genome of a eukaryotic thermophile.</title>
        <authorList>
            <person name="Amlacher S."/>
            <person name="Sarges P."/>
            <person name="Flemming D."/>
            <person name="van Noort V."/>
            <person name="Kunze R."/>
            <person name="Devos D.P."/>
            <person name="Arumugam M."/>
            <person name="Bork P."/>
            <person name="Hurt E."/>
        </authorList>
    </citation>
    <scope>NUCLEOTIDE SEQUENCE [LARGE SCALE GENOMIC DNA]</scope>
    <source>
        <strain evidence="4">DSM 1495 / CBS 144.50 / IMI 039719</strain>
    </source>
</reference>
<dbReference type="GO" id="GO:0005525">
    <property type="term" value="F:GTP binding"/>
    <property type="evidence" value="ECO:0007669"/>
    <property type="project" value="UniProtKB-KW"/>
</dbReference>
<dbReference type="GO" id="GO:0003924">
    <property type="term" value="F:GTPase activity"/>
    <property type="evidence" value="ECO:0007669"/>
    <property type="project" value="InterPro"/>
</dbReference>
<accession>G0S7T9</accession>
<dbReference type="SMART" id="SM00173">
    <property type="entry name" value="RAS"/>
    <property type="match status" value="1"/>
</dbReference>
<evidence type="ECO:0000256" key="2">
    <source>
        <dbReference type="ARBA" id="ARBA00023134"/>
    </source>
</evidence>
<dbReference type="KEGG" id="cthr:CTHT_0028790"/>
<dbReference type="RefSeq" id="XP_006693335.1">
    <property type="nucleotide sequence ID" value="XM_006693272.1"/>
</dbReference>
<dbReference type="SUPFAM" id="SSF52540">
    <property type="entry name" value="P-loop containing nucleoside triphosphate hydrolases"/>
    <property type="match status" value="1"/>
</dbReference>
<organism evidence="4">
    <name type="scientific">Chaetomium thermophilum (strain DSM 1495 / CBS 144.50 / IMI 039719)</name>
    <name type="common">Thermochaetoides thermophila</name>
    <dbReference type="NCBI Taxonomy" id="759272"/>
    <lineage>
        <taxon>Eukaryota</taxon>
        <taxon>Fungi</taxon>
        <taxon>Dikarya</taxon>
        <taxon>Ascomycota</taxon>
        <taxon>Pezizomycotina</taxon>
        <taxon>Sordariomycetes</taxon>
        <taxon>Sordariomycetidae</taxon>
        <taxon>Sordariales</taxon>
        <taxon>Chaetomiaceae</taxon>
        <taxon>Thermochaetoides</taxon>
    </lineage>
</organism>
<gene>
    <name evidence="3" type="ORF">CTHT_0028790</name>
</gene>
<dbReference type="PANTHER" id="PTHR47977">
    <property type="entry name" value="RAS-RELATED PROTEIN RAB"/>
    <property type="match status" value="1"/>
</dbReference>
<keyword evidence="2" id="KW-0342">GTP-binding</keyword>
<dbReference type="SMART" id="SM00175">
    <property type="entry name" value="RAB"/>
    <property type="match status" value="1"/>
</dbReference>
<protein>
    <submittedName>
        <fullName evidence="3">Uncharacterized protein</fullName>
    </submittedName>
</protein>
<dbReference type="CDD" id="cd00154">
    <property type="entry name" value="Rab"/>
    <property type="match status" value="1"/>
</dbReference>
<dbReference type="EMBL" id="GL988041">
    <property type="protein sequence ID" value="EGS21039.1"/>
    <property type="molecule type" value="Genomic_DNA"/>
</dbReference>
<evidence type="ECO:0000313" key="3">
    <source>
        <dbReference type="EMBL" id="EGS21039.1"/>
    </source>
</evidence>
<dbReference type="AlphaFoldDB" id="G0S7T9"/>
<dbReference type="STRING" id="759272.G0S7T9"/>
<dbReference type="HOGENOM" id="CLU_041217_10_1_1"/>
<keyword evidence="1" id="KW-0547">Nucleotide-binding</keyword>
<dbReference type="InterPro" id="IPR001806">
    <property type="entry name" value="Small_GTPase"/>
</dbReference>
<evidence type="ECO:0000256" key="1">
    <source>
        <dbReference type="ARBA" id="ARBA00022741"/>
    </source>
</evidence>
<evidence type="ECO:0000313" key="4">
    <source>
        <dbReference type="Proteomes" id="UP000008066"/>
    </source>
</evidence>
<dbReference type="eggNOG" id="KOG0078">
    <property type="taxonomic scope" value="Eukaryota"/>
</dbReference>
<dbReference type="PROSITE" id="PS51419">
    <property type="entry name" value="RAB"/>
    <property type="match status" value="1"/>
</dbReference>
<dbReference type="Proteomes" id="UP000008066">
    <property type="component" value="Unassembled WGS sequence"/>
</dbReference>
<dbReference type="PROSITE" id="PS51421">
    <property type="entry name" value="RAS"/>
    <property type="match status" value="1"/>
</dbReference>
<dbReference type="OMA" id="CCGFCEV"/>
<name>G0S7T9_CHATD</name>
<dbReference type="GeneID" id="18256917"/>